<evidence type="ECO:0000313" key="1">
    <source>
        <dbReference type="EMBL" id="CAC5340277.1"/>
    </source>
</evidence>
<reference evidence="1" key="1">
    <citation type="submission" date="2020-05" db="EMBL/GenBank/DDBJ databases">
        <authorList>
            <consortium name="Genoscope - CEA"/>
            <person name="William W."/>
        </authorList>
    </citation>
    <scope>NUCLEOTIDE SEQUENCE [LARGE SCALE GENOMIC DNA]</scope>
    <source>
        <strain evidence="1">PCC 7821</strain>
    </source>
</reference>
<organism evidence="1 2">
    <name type="scientific">Planktothrix rubescens CCAP 1459/22</name>
    <dbReference type="NCBI Taxonomy" id="329571"/>
    <lineage>
        <taxon>Bacteria</taxon>
        <taxon>Bacillati</taxon>
        <taxon>Cyanobacteriota</taxon>
        <taxon>Cyanophyceae</taxon>
        <taxon>Oscillatoriophycideae</taxon>
        <taxon>Oscillatoriales</taxon>
        <taxon>Microcoleaceae</taxon>
        <taxon>Planktothrix</taxon>
    </lineage>
</organism>
<dbReference type="EMBL" id="CZCZ02000005">
    <property type="protein sequence ID" value="CAC5340277.1"/>
    <property type="molecule type" value="Genomic_DNA"/>
</dbReference>
<gene>
    <name evidence="1" type="ORF">PLAN_100327</name>
</gene>
<protein>
    <submittedName>
        <fullName evidence="1">Uncharacterized protein</fullName>
    </submittedName>
</protein>
<accession>A0A6J7ZFT4</accession>
<dbReference type="AlphaFoldDB" id="A0A6J7ZFT4"/>
<dbReference type="Proteomes" id="UP000196521">
    <property type="component" value="Unassembled WGS sequence"/>
</dbReference>
<dbReference type="RefSeq" id="WP_026797607.1">
    <property type="nucleotide sequence ID" value="NZ_LR812491.1"/>
</dbReference>
<keyword evidence="2" id="KW-1185">Reference proteome</keyword>
<evidence type="ECO:0000313" key="2">
    <source>
        <dbReference type="Proteomes" id="UP000196521"/>
    </source>
</evidence>
<comment type="caution">
    <text evidence="1">The sequence shown here is derived from an EMBL/GenBank/DDBJ whole genome shotgun (WGS) entry which is preliminary data.</text>
</comment>
<sequence>MATKVEIYFPYTLNFDVSRQPVTLYGAILASDQELSFALSNNIVFNPYLFPADEATKSIREPFGMTGIVLENLGIEGRIYKDQGNNGKAATDITLTAAARFPNLENFSLAGAIVFQQTLPRLVLVSLSADEPLTLTRFITSVIGGAWDWADDITNEFAFQNGEMYYLKPPDGSLDNYTFPYRNPNEKQYYPGYHLEANLLIFQQYNFLISLDVEDKAIVLRTTILEKIDFDFITLDNPNLEISTKSPNKYLRISTTLTILNTSIHSSISAVYTKKSFLGAVSVNLGSLSLPTDSGNTSQDVQLGIEFTWTKGSGSNSGFKITRIDGLPTTTLNLINKYLKVFNELRSQGCEKILSDWLNGLTNTNLTPGLNGSPSKTEDGKMKLPLKLTYKIEGLGLSDSSEIDFEAVFAIPRSLDDLPRAMWQSIVDSSGKIAEDILADPDTYKVVSLEIARRGGAKAFARLICRALEEGLEAIAKALASAAAGIVAETLADAVALAGMLMAVSLLGVKTVISLLEKIWDEIKSWFSGDDSKKEKAENKIREIRSQVESTIREVDIRINDIREKIKIKSLNITLNAQKQFLAVVVWNLGDDKKLEAGGKLSCKFRLLSGETGGTQGQILSETENQLFPFIKNWAEIPNSSEYRMNASVQSILSGFTFLNTQTEDSMTSAIGQLQGIDNGIARDFANYLQGKLDEFRSYNTDGIQSEWVYAHSDIPTYTTVGKSYIGINTRISSPKPN</sequence>
<proteinExistence type="predicted"/>
<name>A0A6J7ZFT4_PLARU</name>